<keyword evidence="2" id="KW-0813">Transport</keyword>
<evidence type="ECO:0000259" key="7">
    <source>
        <dbReference type="PROSITE" id="PS50850"/>
    </source>
</evidence>
<protein>
    <recommendedName>
        <fullName evidence="7">Major facilitator superfamily (MFS) profile domain-containing protein</fullName>
    </recommendedName>
</protein>
<evidence type="ECO:0000313" key="8">
    <source>
        <dbReference type="EMBL" id="GAA5806695.1"/>
    </source>
</evidence>
<dbReference type="PANTHER" id="PTHR43791">
    <property type="entry name" value="PERMEASE-RELATED"/>
    <property type="match status" value="1"/>
</dbReference>
<feature type="transmembrane region" description="Helical" evidence="6">
    <location>
        <begin position="220"/>
        <end position="242"/>
    </location>
</feature>
<gene>
    <name evidence="8" type="ORF">MFLAVUS_000043</name>
</gene>
<keyword evidence="3 6" id="KW-0812">Transmembrane</keyword>
<sequence>MFEKTNSNHTSSEGLNLTSTIKTLVDEYPTDDKTKTQDLIANIIDREAEEKKIVKQLDCRMLPLFCIFYFVDFLDRANIGNATLAGIKDDLHLTSGQLSMAISGFYITYIIFEVPSNIVLKRINAVMWLSLIMLVWGIMTIVIAFVTDFTGLMVCRLLLGAAESGYVPGILYMMSKVYRPREFGLRLAFLLCMSSLSGIVSGPIAYGTSFLEGHGGLHGWQYLFIIEGVPTVILSIVSYYYLFDDVQSVPWLTSTQKALHKHYTNGSDTEVPVTVKSFIKACYDWKTCLFSIVYFLNATSLVSYQVFTPTIIDGFGFPVLTSQLLSAPPNVMQTIMTLLGGYLTDRYSNKRGRLMGAGFAIAAVGYLLLIVLESRWGRYGSLFVIASGLGLQAPANVGWSAINFPKLEIRVIAVAVVVMIGNSGGIVSSYLYPLSDGPHFYFGNIFNLCCAAIGAVVSVITSYLLWRQNCKLDRDYQEFGNEQEQVQFRYFY</sequence>
<reference evidence="8 9" key="1">
    <citation type="submission" date="2024-04" db="EMBL/GenBank/DDBJ databases">
        <title>genome sequences of Mucor flavus KT1a and Helicostylum pulchrum KT1b strains isolated from the surface of a dry-aged beef.</title>
        <authorList>
            <person name="Toyotome T."/>
            <person name="Hosono M."/>
            <person name="Torimaru M."/>
            <person name="Fukuda K."/>
            <person name="Mikami N."/>
        </authorList>
    </citation>
    <scope>NUCLEOTIDE SEQUENCE [LARGE SCALE GENOMIC DNA]</scope>
    <source>
        <strain evidence="8 9">KT1a</strain>
    </source>
</reference>
<feature type="transmembrane region" description="Helical" evidence="6">
    <location>
        <begin position="91"/>
        <end position="112"/>
    </location>
</feature>
<evidence type="ECO:0000256" key="1">
    <source>
        <dbReference type="ARBA" id="ARBA00004141"/>
    </source>
</evidence>
<dbReference type="InterPro" id="IPR011701">
    <property type="entry name" value="MFS"/>
</dbReference>
<organism evidence="8 9">
    <name type="scientific">Mucor flavus</name>
    <dbReference type="NCBI Taxonomy" id="439312"/>
    <lineage>
        <taxon>Eukaryota</taxon>
        <taxon>Fungi</taxon>
        <taxon>Fungi incertae sedis</taxon>
        <taxon>Mucoromycota</taxon>
        <taxon>Mucoromycotina</taxon>
        <taxon>Mucoromycetes</taxon>
        <taxon>Mucorales</taxon>
        <taxon>Mucorineae</taxon>
        <taxon>Mucoraceae</taxon>
        <taxon>Mucor</taxon>
    </lineage>
</organism>
<feature type="transmembrane region" description="Helical" evidence="6">
    <location>
        <begin position="445"/>
        <end position="466"/>
    </location>
</feature>
<name>A0ABP9YIK8_9FUNG</name>
<dbReference type="PROSITE" id="PS50850">
    <property type="entry name" value="MFS"/>
    <property type="match status" value="1"/>
</dbReference>
<evidence type="ECO:0000256" key="3">
    <source>
        <dbReference type="ARBA" id="ARBA00022692"/>
    </source>
</evidence>
<evidence type="ECO:0000313" key="9">
    <source>
        <dbReference type="Proteomes" id="UP001473302"/>
    </source>
</evidence>
<dbReference type="SUPFAM" id="SSF103473">
    <property type="entry name" value="MFS general substrate transporter"/>
    <property type="match status" value="1"/>
</dbReference>
<dbReference type="PANTHER" id="PTHR43791:SF36">
    <property type="entry name" value="TRANSPORTER, PUTATIVE (AFU_ORTHOLOGUE AFUA_6G08340)-RELATED"/>
    <property type="match status" value="1"/>
</dbReference>
<dbReference type="InterPro" id="IPR020846">
    <property type="entry name" value="MFS_dom"/>
</dbReference>
<feature type="transmembrane region" description="Helical" evidence="6">
    <location>
        <begin position="124"/>
        <end position="145"/>
    </location>
</feature>
<feature type="transmembrane region" description="Helical" evidence="6">
    <location>
        <begin position="378"/>
        <end position="399"/>
    </location>
</feature>
<keyword evidence="5 6" id="KW-0472">Membrane</keyword>
<dbReference type="EMBL" id="BAABUK010000002">
    <property type="protein sequence ID" value="GAA5806695.1"/>
    <property type="molecule type" value="Genomic_DNA"/>
</dbReference>
<dbReference type="Proteomes" id="UP001473302">
    <property type="component" value="Unassembled WGS sequence"/>
</dbReference>
<feature type="domain" description="Major facilitator superfamily (MFS) profile" evidence="7">
    <location>
        <begin position="61"/>
        <end position="470"/>
    </location>
</feature>
<keyword evidence="4 6" id="KW-1133">Transmembrane helix</keyword>
<feature type="transmembrane region" description="Helical" evidence="6">
    <location>
        <begin position="354"/>
        <end position="372"/>
    </location>
</feature>
<dbReference type="Gene3D" id="1.20.1250.20">
    <property type="entry name" value="MFS general substrate transporter like domains"/>
    <property type="match status" value="2"/>
</dbReference>
<evidence type="ECO:0000256" key="4">
    <source>
        <dbReference type="ARBA" id="ARBA00022989"/>
    </source>
</evidence>
<comment type="caution">
    <text evidence="8">The sequence shown here is derived from an EMBL/GenBank/DDBJ whole genome shotgun (WGS) entry which is preliminary data.</text>
</comment>
<comment type="subcellular location">
    <subcellularLocation>
        <location evidence="1">Membrane</location>
        <topology evidence="1">Multi-pass membrane protein</topology>
    </subcellularLocation>
</comment>
<keyword evidence="9" id="KW-1185">Reference proteome</keyword>
<evidence type="ECO:0000256" key="2">
    <source>
        <dbReference type="ARBA" id="ARBA00022448"/>
    </source>
</evidence>
<dbReference type="InterPro" id="IPR036259">
    <property type="entry name" value="MFS_trans_sf"/>
</dbReference>
<proteinExistence type="predicted"/>
<feature type="transmembrane region" description="Helical" evidence="6">
    <location>
        <begin position="61"/>
        <end position="79"/>
    </location>
</feature>
<dbReference type="Pfam" id="PF07690">
    <property type="entry name" value="MFS_1"/>
    <property type="match status" value="1"/>
</dbReference>
<feature type="transmembrane region" description="Helical" evidence="6">
    <location>
        <begin position="187"/>
        <end position="208"/>
    </location>
</feature>
<feature type="transmembrane region" description="Helical" evidence="6">
    <location>
        <begin position="411"/>
        <end position="433"/>
    </location>
</feature>
<accession>A0ABP9YIK8</accession>
<evidence type="ECO:0000256" key="5">
    <source>
        <dbReference type="ARBA" id="ARBA00023136"/>
    </source>
</evidence>
<evidence type="ECO:0000256" key="6">
    <source>
        <dbReference type="SAM" id="Phobius"/>
    </source>
</evidence>
<feature type="transmembrane region" description="Helical" evidence="6">
    <location>
        <begin position="157"/>
        <end position="175"/>
    </location>
</feature>